<evidence type="ECO:0000313" key="1">
    <source>
        <dbReference type="EMBL" id="SOQ35147.1"/>
    </source>
</evidence>
<dbReference type="AlphaFoldDB" id="A0A2H1V2T1"/>
<reference evidence="1" key="1">
    <citation type="submission" date="2016-07" db="EMBL/GenBank/DDBJ databases">
        <authorList>
            <person name="Bretaudeau A."/>
        </authorList>
    </citation>
    <scope>NUCLEOTIDE SEQUENCE</scope>
    <source>
        <strain evidence="1">Rice</strain>
        <tissue evidence="1">Whole body</tissue>
    </source>
</reference>
<sequence length="102" mass="11033">MFRYVSEVTGDPINCDGGPFPTFPIPDFPNKPQIPNPQKAGNALVTPLVFWVSMGSGDCLLSSDPSTRLPAYTIQRKLLKANPPLTSLVSGDHHGVQSVKKK</sequence>
<gene>
    <name evidence="1" type="ORF">SFRICE_003651</name>
</gene>
<proteinExistence type="predicted"/>
<protein>
    <submittedName>
        <fullName evidence="1">SFRICE_003651</fullName>
    </submittedName>
</protein>
<organism evidence="1">
    <name type="scientific">Spodoptera frugiperda</name>
    <name type="common">Fall armyworm</name>
    <dbReference type="NCBI Taxonomy" id="7108"/>
    <lineage>
        <taxon>Eukaryota</taxon>
        <taxon>Metazoa</taxon>
        <taxon>Ecdysozoa</taxon>
        <taxon>Arthropoda</taxon>
        <taxon>Hexapoda</taxon>
        <taxon>Insecta</taxon>
        <taxon>Pterygota</taxon>
        <taxon>Neoptera</taxon>
        <taxon>Endopterygota</taxon>
        <taxon>Lepidoptera</taxon>
        <taxon>Glossata</taxon>
        <taxon>Ditrysia</taxon>
        <taxon>Noctuoidea</taxon>
        <taxon>Noctuidae</taxon>
        <taxon>Amphipyrinae</taxon>
        <taxon>Spodoptera</taxon>
    </lineage>
</organism>
<dbReference type="EMBL" id="ODYU01000413">
    <property type="protein sequence ID" value="SOQ35147.1"/>
    <property type="molecule type" value="Genomic_DNA"/>
</dbReference>
<accession>A0A2H1V2T1</accession>
<name>A0A2H1V2T1_SPOFR</name>